<sequence>VLRGYPDIQVSSLPWPPGGISDWTRKDLEVFIGSGGFIKPKRGSQGPSRRTGDENPRAASSTASPAAGRQTTPATLVGFATENRLIEAPTAAEETFTEKLVAHPASATAATARSSGTATAAKTTAATTAPTTTAAAAILHKEEVLQKEKPCEDLFGTLRGRCLGCASCPAYRRWPGVGGG</sequence>
<evidence type="ECO:0000256" key="1">
    <source>
        <dbReference type="SAM" id="MobiDB-lite"/>
    </source>
</evidence>
<name>A0A813JZK2_POLGL</name>
<feature type="region of interest" description="Disordered" evidence="1">
    <location>
        <begin position="35"/>
        <end position="73"/>
    </location>
</feature>
<evidence type="ECO:0000313" key="2">
    <source>
        <dbReference type="EMBL" id="CAE8686609.1"/>
    </source>
</evidence>
<protein>
    <submittedName>
        <fullName evidence="2">Uncharacterized protein</fullName>
    </submittedName>
</protein>
<dbReference type="AlphaFoldDB" id="A0A813JZK2"/>
<organism evidence="2 3">
    <name type="scientific">Polarella glacialis</name>
    <name type="common">Dinoflagellate</name>
    <dbReference type="NCBI Taxonomy" id="89957"/>
    <lineage>
        <taxon>Eukaryota</taxon>
        <taxon>Sar</taxon>
        <taxon>Alveolata</taxon>
        <taxon>Dinophyceae</taxon>
        <taxon>Suessiales</taxon>
        <taxon>Suessiaceae</taxon>
        <taxon>Polarella</taxon>
    </lineage>
</organism>
<gene>
    <name evidence="2" type="ORF">PGLA2088_LOCUS25059</name>
</gene>
<proteinExistence type="predicted"/>
<feature type="compositionally biased region" description="Low complexity" evidence="1">
    <location>
        <begin position="58"/>
        <end position="67"/>
    </location>
</feature>
<feature type="non-terminal residue" evidence="2">
    <location>
        <position position="1"/>
    </location>
</feature>
<accession>A0A813JZK2</accession>
<reference evidence="2" key="1">
    <citation type="submission" date="2021-02" db="EMBL/GenBank/DDBJ databases">
        <authorList>
            <person name="Dougan E. K."/>
            <person name="Rhodes N."/>
            <person name="Thang M."/>
            <person name="Chan C."/>
        </authorList>
    </citation>
    <scope>NUCLEOTIDE SEQUENCE</scope>
</reference>
<evidence type="ECO:0000313" key="3">
    <source>
        <dbReference type="Proteomes" id="UP000626109"/>
    </source>
</evidence>
<dbReference type="Proteomes" id="UP000626109">
    <property type="component" value="Unassembled WGS sequence"/>
</dbReference>
<dbReference type="EMBL" id="CAJNNW010026618">
    <property type="protein sequence ID" value="CAE8686609.1"/>
    <property type="molecule type" value="Genomic_DNA"/>
</dbReference>
<comment type="caution">
    <text evidence="2">The sequence shown here is derived from an EMBL/GenBank/DDBJ whole genome shotgun (WGS) entry which is preliminary data.</text>
</comment>